<organism evidence="2 3">
    <name type="scientific">Stigmatella erecta</name>
    <dbReference type="NCBI Taxonomy" id="83460"/>
    <lineage>
        <taxon>Bacteria</taxon>
        <taxon>Pseudomonadati</taxon>
        <taxon>Myxococcota</taxon>
        <taxon>Myxococcia</taxon>
        <taxon>Myxococcales</taxon>
        <taxon>Cystobacterineae</taxon>
        <taxon>Archangiaceae</taxon>
        <taxon>Stigmatella</taxon>
    </lineage>
</organism>
<dbReference type="RefSeq" id="WP_093523383.1">
    <property type="nucleotide sequence ID" value="NZ_FOIJ01000011.1"/>
</dbReference>
<dbReference type="Pfam" id="PF16403">
    <property type="entry name" value="Bact_surface_Ig-like"/>
    <property type="match status" value="1"/>
</dbReference>
<dbReference type="InterPro" id="IPR013783">
    <property type="entry name" value="Ig-like_fold"/>
</dbReference>
<dbReference type="AlphaFoldDB" id="A0A1I0KIF1"/>
<dbReference type="Proteomes" id="UP000199181">
    <property type="component" value="Unassembled WGS sequence"/>
</dbReference>
<dbReference type="PROSITE" id="PS51257">
    <property type="entry name" value="PROKAR_LIPOPROTEIN"/>
    <property type="match status" value="1"/>
</dbReference>
<feature type="domain" description="Pesticidal crystal protein Cry22Aa Ig-like" evidence="1">
    <location>
        <begin position="305"/>
        <end position="377"/>
    </location>
</feature>
<sequence>MRSVLTSPGYLLAGLLLTSGCQPAPQEDTVLLQPGEVLPTETFFLGSRGDASQDGVSPVFTRTALGPGLRYQLTLREEGPGEARAALQLSVNGGKDWFHPEPVPGTAAALETSYTVMGQGHPLAARLVRASRSNNEGTLTLTLALLSPSPRCESASECEDGNLCTVDTCNPDGTCGHEQVLCVAGTACTPGLAPATPPPGEEAPRSPDGGTCVDAHHPSLVVNGPLDMTLECGVDAWVDPGASATDACGAVPVRTYNSGQDAYGPGPNPCAEGTYPVQYIAWNALGYTVKAIRSVRVDDRTPPTLKLKGPAFMTHPCGSPWADPGVEAFDACYGYIAPEVKWQGEVNGWLEGTYTKVYTLTDSGGNAALPVRRTVQVVNCPWK</sequence>
<gene>
    <name evidence="2" type="ORF">SAMN05443639_11161</name>
</gene>
<name>A0A1I0KIF1_9BACT</name>
<evidence type="ECO:0000313" key="2">
    <source>
        <dbReference type="EMBL" id="SEU24444.1"/>
    </source>
</evidence>
<dbReference type="EMBL" id="FOIJ01000011">
    <property type="protein sequence ID" value="SEU24444.1"/>
    <property type="molecule type" value="Genomic_DNA"/>
</dbReference>
<protein>
    <recommendedName>
        <fullName evidence="1">Pesticidal crystal protein Cry22Aa Ig-like domain-containing protein</fullName>
    </recommendedName>
</protein>
<proteinExistence type="predicted"/>
<dbReference type="InterPro" id="IPR032179">
    <property type="entry name" value="Cry22Aa_Ig-like"/>
</dbReference>
<reference evidence="3" key="1">
    <citation type="submission" date="2016-10" db="EMBL/GenBank/DDBJ databases">
        <authorList>
            <person name="Varghese N."/>
            <person name="Submissions S."/>
        </authorList>
    </citation>
    <scope>NUCLEOTIDE SEQUENCE [LARGE SCALE GENOMIC DNA]</scope>
    <source>
        <strain evidence="3">DSM 16858</strain>
    </source>
</reference>
<accession>A0A1I0KIF1</accession>
<evidence type="ECO:0000259" key="1">
    <source>
        <dbReference type="Pfam" id="PF16403"/>
    </source>
</evidence>
<evidence type="ECO:0000313" key="3">
    <source>
        <dbReference type="Proteomes" id="UP000199181"/>
    </source>
</evidence>
<dbReference type="Gene3D" id="2.60.40.10">
    <property type="entry name" value="Immunoglobulins"/>
    <property type="match status" value="1"/>
</dbReference>
<keyword evidence="3" id="KW-1185">Reference proteome</keyword>